<accession>A0A0K3CBL2</accession>
<sequence length="319" mass="34241">ASSDTLTGISSVFRKRMDDIGHALNDDPLLALLLLTRFLAASRWVSVERLIHASRAMSTTESSAPPSQPSAIAPAARLLSVSTTPLPSRPSPPAAMTTQEIASSNDPPELCWPWDGQPTVIGFLRDTVLIGTLLAVGRFMFGVTLDTLPKLVEELFGAWRETAASWFDVLPGNDPSAGYPLLSAVGTSCIGILCLLLLGLLFSICTAIVALALGLVVFLPTLFAVFLGLLYLTSVMETRRVVFSNPTPPSSHTQRTLWVTPLIPLTIRLLLALLPVRLDTSSCAVIYTASTGAYLVWWAGRQPGAVKLQYKEAEGKGKN</sequence>
<feature type="transmembrane region" description="Helical" evidence="1">
    <location>
        <begin position="181"/>
        <end position="202"/>
    </location>
</feature>
<reference evidence="2 3" key="1">
    <citation type="submission" date="2015-07" db="EMBL/GenBank/DDBJ databases">
        <authorList>
            <person name="Cajimat M.N.B."/>
            <person name="Milazzo M.L."/>
            <person name="Fulhorst C.F."/>
        </authorList>
    </citation>
    <scope>NUCLEOTIDE SEQUENCE [LARGE SCALE GENOMIC DNA]</scope>
    <source>
        <strain evidence="2">Single colony</strain>
    </source>
</reference>
<dbReference type="AlphaFoldDB" id="A0A0K3CBL2"/>
<feature type="transmembrane region" description="Helical" evidence="1">
    <location>
        <begin position="283"/>
        <end position="300"/>
    </location>
</feature>
<name>A0A0K3CBL2_RHOTO</name>
<keyword evidence="3" id="KW-1185">Reference proteome</keyword>
<evidence type="ECO:0000313" key="2">
    <source>
        <dbReference type="EMBL" id="CTR05930.1"/>
    </source>
</evidence>
<feature type="transmembrane region" description="Helical" evidence="1">
    <location>
        <begin position="256"/>
        <end position="276"/>
    </location>
</feature>
<evidence type="ECO:0000313" key="3">
    <source>
        <dbReference type="Proteomes" id="UP000199069"/>
    </source>
</evidence>
<feature type="transmembrane region" description="Helical" evidence="1">
    <location>
        <begin position="209"/>
        <end position="236"/>
    </location>
</feature>
<proteinExistence type="predicted"/>
<dbReference type="EMBL" id="CWKI01000003">
    <property type="protein sequence ID" value="CTR05930.1"/>
    <property type="molecule type" value="Genomic_DNA"/>
</dbReference>
<keyword evidence="1" id="KW-0812">Transmembrane</keyword>
<organism evidence="2 3">
    <name type="scientific">Rhodotorula toruloides</name>
    <name type="common">Yeast</name>
    <name type="synonym">Rhodosporidium toruloides</name>
    <dbReference type="NCBI Taxonomy" id="5286"/>
    <lineage>
        <taxon>Eukaryota</taxon>
        <taxon>Fungi</taxon>
        <taxon>Dikarya</taxon>
        <taxon>Basidiomycota</taxon>
        <taxon>Pucciniomycotina</taxon>
        <taxon>Microbotryomycetes</taxon>
        <taxon>Sporidiobolales</taxon>
        <taxon>Sporidiobolaceae</taxon>
        <taxon>Rhodotorula</taxon>
    </lineage>
</organism>
<gene>
    <name evidence="2" type="primary">FGENESH: predicted gene_3.242</name>
    <name evidence="2" type="ORF">BN2166_0017910</name>
</gene>
<keyword evidence="1" id="KW-0472">Membrane</keyword>
<keyword evidence="1" id="KW-1133">Transmembrane helix</keyword>
<feature type="non-terminal residue" evidence="2">
    <location>
        <position position="319"/>
    </location>
</feature>
<evidence type="ECO:0000256" key="1">
    <source>
        <dbReference type="SAM" id="Phobius"/>
    </source>
</evidence>
<dbReference type="Proteomes" id="UP000199069">
    <property type="component" value="Unassembled WGS sequence"/>
</dbReference>
<feature type="non-terminal residue" evidence="2">
    <location>
        <position position="1"/>
    </location>
</feature>
<protein>
    <submittedName>
        <fullName evidence="2">FGENESH: predicted gene_3.242 protein</fullName>
    </submittedName>
</protein>